<organism evidence="2 3">
    <name type="scientific">Geosmithia morbida</name>
    <dbReference type="NCBI Taxonomy" id="1094350"/>
    <lineage>
        <taxon>Eukaryota</taxon>
        <taxon>Fungi</taxon>
        <taxon>Dikarya</taxon>
        <taxon>Ascomycota</taxon>
        <taxon>Pezizomycotina</taxon>
        <taxon>Sordariomycetes</taxon>
        <taxon>Hypocreomycetidae</taxon>
        <taxon>Hypocreales</taxon>
        <taxon>Bionectriaceae</taxon>
        <taxon>Geosmithia</taxon>
    </lineage>
</organism>
<dbReference type="OrthoDB" id="5328813at2759"/>
<dbReference type="EMBL" id="JAANYQ010000012">
    <property type="protein sequence ID" value="KAF4121648.1"/>
    <property type="molecule type" value="Genomic_DNA"/>
</dbReference>
<feature type="compositionally biased region" description="Low complexity" evidence="1">
    <location>
        <begin position="21"/>
        <end position="43"/>
    </location>
</feature>
<gene>
    <name evidence="2" type="ORF">GMORB2_2056</name>
</gene>
<evidence type="ECO:0000313" key="2">
    <source>
        <dbReference type="EMBL" id="KAF4121648.1"/>
    </source>
</evidence>
<protein>
    <submittedName>
        <fullName evidence="2">Uncharacterized protein</fullName>
    </submittedName>
</protein>
<dbReference type="RefSeq" id="XP_035320300.1">
    <property type="nucleotide sequence ID" value="XM_035464036.1"/>
</dbReference>
<feature type="compositionally biased region" description="Low complexity" evidence="1">
    <location>
        <begin position="131"/>
        <end position="159"/>
    </location>
</feature>
<accession>A0A9P4YTY9</accession>
<name>A0A9P4YTY9_9HYPO</name>
<feature type="compositionally biased region" description="Gly residues" evidence="1">
    <location>
        <begin position="10"/>
        <end position="20"/>
    </location>
</feature>
<evidence type="ECO:0000313" key="3">
    <source>
        <dbReference type="Proteomes" id="UP000749293"/>
    </source>
</evidence>
<dbReference type="Proteomes" id="UP000749293">
    <property type="component" value="Unassembled WGS sequence"/>
</dbReference>
<evidence type="ECO:0000256" key="1">
    <source>
        <dbReference type="SAM" id="MobiDB-lite"/>
    </source>
</evidence>
<sequence>MNPSEKRRGGGGGGGGGGGRTSSSQPHTTTTTTKQSNASTATSSKRRDSIRANKDRDQQNKEGEAAGRLPTLPPRAAVSSATPEDQSGPPDGGVTLPAEREDALGTSSNHTRSRDSQKQQQRDRSRGGGSRTRPTPRQKPSSSPSSSSNDDKQQQQQQQGDMDKIAELKREMAAMERDFNQRLDRLSQSESETAAFWQAKHSALHQQFLRADTEVRLLRSEVETRAAERDELRRGWDVLRRQLQERDDEARRLRSQVRGLKEFVSTSTRTHGQATDEDVVRGMARLANGLQNWVITNFRRARLSTKTAGNDVDDAELLDLAPTLFLQERGAGGQAPSKVHLLQSVASRILVDMVFNAYYVGLSDDQTAQFNDMEKLLLSFGTWPRSLCTLFLPLTFFPSLFPPSSLDSSTTCMYANLRVMENLHHKKAGDQEPVNQWRSSTLALIRREAPQRLSDETAAFAEKVASRINRIMDSITTANSSSSSSITTATTTTSPETPRDSSLRALVSTAIDLARLLAVQKAVLRVYFPPVLPHQRIPFDTDTMEDIGGGGEEDEADDALVGREVRCVAFPGIIKYGDETGGHLHFRNVICKARVLCKSDD</sequence>
<keyword evidence="3" id="KW-1185">Reference proteome</keyword>
<dbReference type="AlphaFoldDB" id="A0A9P4YTY9"/>
<feature type="region of interest" description="Disordered" evidence="1">
    <location>
        <begin position="478"/>
        <end position="501"/>
    </location>
</feature>
<feature type="compositionally biased region" description="Low complexity" evidence="1">
    <location>
        <begin position="478"/>
        <end position="494"/>
    </location>
</feature>
<feature type="region of interest" description="Disordered" evidence="1">
    <location>
        <begin position="1"/>
        <end position="161"/>
    </location>
</feature>
<dbReference type="GeneID" id="55968286"/>
<feature type="compositionally biased region" description="Basic and acidic residues" evidence="1">
    <location>
        <begin position="112"/>
        <end position="126"/>
    </location>
</feature>
<feature type="compositionally biased region" description="Basic and acidic residues" evidence="1">
    <location>
        <begin position="45"/>
        <end position="65"/>
    </location>
</feature>
<comment type="caution">
    <text evidence="2">The sequence shown here is derived from an EMBL/GenBank/DDBJ whole genome shotgun (WGS) entry which is preliminary data.</text>
</comment>
<reference evidence="2" key="1">
    <citation type="submission" date="2020-03" db="EMBL/GenBank/DDBJ databases">
        <title>Site-based positive gene gene selection in Geosmithia morbida across the United States reveals a broad range of putative effectors and factors for local host and environmental adapation.</title>
        <authorList>
            <person name="Onufrak A."/>
            <person name="Murdoch R.W."/>
            <person name="Gazis R."/>
            <person name="Huff M."/>
            <person name="Staton M."/>
            <person name="Klingeman W."/>
            <person name="Hadziabdic D."/>
        </authorList>
    </citation>
    <scope>NUCLEOTIDE SEQUENCE</scope>
    <source>
        <strain evidence="2">1262</strain>
    </source>
</reference>
<proteinExistence type="predicted"/>